<dbReference type="AlphaFoldDB" id="A0A085TZK4"/>
<sequence length="175" mass="19353">MKILIAYATSEGQTRKISRHISDRLADAGHAVEMLRLADASGLKIGRFDRVILAASIHVGHYQRELTEFVADHADALNEKPTLFVSVSLAAAGHDAEDWRGLDEILADFTEATNWTAGRTEQVAGAYLPSHYDLFRRFVMRRILAAKDPSADLAADKEYTDWGVLDAVVDGWLAE</sequence>
<reference evidence="2 3" key="2">
    <citation type="journal article" date="2015" name="Antonie Van Leeuwenhoek">
        <title>Thioclava indica sp. nov., isolated from surface seawater of the Indian Ocean.</title>
        <authorList>
            <person name="Liu Y."/>
            <person name="Lai Q."/>
            <person name="Du J."/>
            <person name="Xu H."/>
            <person name="Jiang L."/>
            <person name="Shao Z."/>
        </authorList>
    </citation>
    <scope>NUCLEOTIDE SEQUENCE [LARGE SCALE GENOMIC DNA]</scope>
    <source>
        <strain evidence="2 3">13D2W-2</strain>
    </source>
</reference>
<dbReference type="InterPro" id="IPR029039">
    <property type="entry name" value="Flavoprotein-like_sf"/>
</dbReference>
<dbReference type="PANTHER" id="PTHR38030">
    <property type="entry name" value="PROTOPORPHYRINOGEN IX DEHYDROGENASE [MENAQUINONE]"/>
    <property type="match status" value="1"/>
</dbReference>
<feature type="domain" description="Flavodoxin" evidence="1">
    <location>
        <begin position="4"/>
        <end position="147"/>
    </location>
</feature>
<dbReference type="Gene3D" id="3.40.50.360">
    <property type="match status" value="1"/>
</dbReference>
<dbReference type="SUPFAM" id="SSF52218">
    <property type="entry name" value="Flavoproteins"/>
    <property type="match status" value="1"/>
</dbReference>
<dbReference type="eggNOG" id="COG4635">
    <property type="taxonomic scope" value="Bacteria"/>
</dbReference>
<dbReference type="GO" id="GO:0006783">
    <property type="term" value="P:heme biosynthetic process"/>
    <property type="evidence" value="ECO:0007669"/>
    <property type="project" value="TreeGrafter"/>
</dbReference>
<dbReference type="PATRIC" id="fig|1317124.6.peg.1215"/>
<dbReference type="Pfam" id="PF12724">
    <property type="entry name" value="Flavodoxin_5"/>
    <property type="match status" value="1"/>
</dbReference>
<dbReference type="RefSeq" id="WP_038144433.1">
    <property type="nucleotide sequence ID" value="NZ_AQRC01000003.1"/>
</dbReference>
<dbReference type="Proteomes" id="UP000028607">
    <property type="component" value="Unassembled WGS sequence"/>
</dbReference>
<organism evidence="2 3">
    <name type="scientific">Thioclava atlantica</name>
    <dbReference type="NCBI Taxonomy" id="1317124"/>
    <lineage>
        <taxon>Bacteria</taxon>
        <taxon>Pseudomonadati</taxon>
        <taxon>Pseudomonadota</taxon>
        <taxon>Alphaproteobacteria</taxon>
        <taxon>Rhodobacterales</taxon>
        <taxon>Paracoccaceae</taxon>
        <taxon>Thioclava</taxon>
    </lineage>
</organism>
<dbReference type="STRING" id="1317124.DW2_05960"/>
<evidence type="ECO:0000259" key="1">
    <source>
        <dbReference type="Pfam" id="PF12724"/>
    </source>
</evidence>
<proteinExistence type="predicted"/>
<accession>A0A085TZK4</accession>
<dbReference type="GO" id="GO:0070819">
    <property type="term" value="F:menaquinone-dependent protoporphyrinogen oxidase activity"/>
    <property type="evidence" value="ECO:0007669"/>
    <property type="project" value="TreeGrafter"/>
</dbReference>
<reference evidence="3" key="1">
    <citation type="submission" date="2013-04" db="EMBL/GenBank/DDBJ databases">
        <title>Thioclava sp. 13D2W-2 Genome Sequencing.</title>
        <authorList>
            <person name="Lai Q."/>
            <person name="Li G."/>
            <person name="Shao Z."/>
        </authorList>
    </citation>
    <scope>NUCLEOTIDE SEQUENCE [LARGE SCALE GENOMIC DNA]</scope>
    <source>
        <strain evidence="3">13D2W-2</strain>
    </source>
</reference>
<dbReference type="InterPro" id="IPR026816">
    <property type="entry name" value="Flavodoxin_dom"/>
</dbReference>
<comment type="caution">
    <text evidence="2">The sequence shown here is derived from an EMBL/GenBank/DDBJ whole genome shotgun (WGS) entry which is preliminary data.</text>
</comment>
<dbReference type="InterPro" id="IPR052200">
    <property type="entry name" value="Protoporphyrinogen_IX_DH"/>
</dbReference>
<dbReference type="GO" id="GO:0010181">
    <property type="term" value="F:FMN binding"/>
    <property type="evidence" value="ECO:0007669"/>
    <property type="project" value="TreeGrafter"/>
</dbReference>
<gene>
    <name evidence="2" type="ORF">DW2_05960</name>
</gene>
<evidence type="ECO:0000313" key="2">
    <source>
        <dbReference type="EMBL" id="KFE36151.1"/>
    </source>
</evidence>
<evidence type="ECO:0000313" key="3">
    <source>
        <dbReference type="Proteomes" id="UP000028607"/>
    </source>
</evidence>
<dbReference type="PANTHER" id="PTHR38030:SF2">
    <property type="entry name" value="PROTOPORPHYRINOGEN IX DEHYDROGENASE [QUINONE]"/>
    <property type="match status" value="1"/>
</dbReference>
<dbReference type="OrthoDB" id="9795729at2"/>
<name>A0A085TZK4_9RHOB</name>
<keyword evidence="3" id="KW-1185">Reference proteome</keyword>
<protein>
    <submittedName>
        <fullName evidence="2">Protoporphyrinogen oxidase</fullName>
    </submittedName>
</protein>
<dbReference type="EMBL" id="AQRC01000003">
    <property type="protein sequence ID" value="KFE36151.1"/>
    <property type="molecule type" value="Genomic_DNA"/>
</dbReference>